<name>A0AA48HGY9_9BACT</name>
<evidence type="ECO:0000256" key="6">
    <source>
        <dbReference type="RuleBase" id="RU004168"/>
    </source>
</evidence>
<evidence type="ECO:0000313" key="9">
    <source>
        <dbReference type="Proteomes" id="UP001228113"/>
    </source>
</evidence>
<dbReference type="InterPro" id="IPR036046">
    <property type="entry name" value="Acylphosphatase-like_dom_sf"/>
</dbReference>
<keyword evidence="9" id="KW-1185">Reference proteome</keyword>
<dbReference type="PRINTS" id="PR00112">
    <property type="entry name" value="ACYLPHPHTASE"/>
</dbReference>
<dbReference type="PANTHER" id="PTHR47268">
    <property type="entry name" value="ACYLPHOSPHATASE"/>
    <property type="match status" value="1"/>
</dbReference>
<feature type="domain" description="Acylphosphatase-like" evidence="7">
    <location>
        <begin position="2"/>
        <end position="90"/>
    </location>
</feature>
<evidence type="ECO:0000256" key="1">
    <source>
        <dbReference type="ARBA" id="ARBA00005614"/>
    </source>
</evidence>
<accession>A0AA48HGY9</accession>
<protein>
    <recommendedName>
        <fullName evidence="2 4">Acylphosphatase</fullName>
        <ecNumber evidence="2 4">3.6.1.7</ecNumber>
    </recommendedName>
</protein>
<comment type="similarity">
    <text evidence="1 6">Belongs to the acylphosphatase family.</text>
</comment>
<feature type="active site" evidence="4">
    <location>
        <position position="17"/>
    </location>
</feature>
<dbReference type="Proteomes" id="UP001228113">
    <property type="component" value="Chromosome"/>
</dbReference>
<evidence type="ECO:0000256" key="3">
    <source>
        <dbReference type="ARBA" id="ARBA00047645"/>
    </source>
</evidence>
<evidence type="ECO:0000256" key="5">
    <source>
        <dbReference type="RuleBase" id="RU000553"/>
    </source>
</evidence>
<dbReference type="SUPFAM" id="SSF54975">
    <property type="entry name" value="Acylphosphatase/BLUF domain-like"/>
    <property type="match status" value="1"/>
</dbReference>
<dbReference type="AlphaFoldDB" id="A0AA48HGY9"/>
<reference evidence="8" key="1">
    <citation type="journal article" date="2023" name="Int. J. Syst. Evol. Microbiol.">
        <title>Mesoterricola silvestris gen. nov., sp. nov., Mesoterricola sediminis sp. nov., Geothrix oryzae sp. nov., Geothrix edaphica sp. nov., Geothrix rubra sp. nov., and Geothrix limicola sp. nov., six novel members of Acidobacteriota isolated from soils.</title>
        <authorList>
            <person name="Itoh H."/>
            <person name="Sugisawa Y."/>
            <person name="Mise K."/>
            <person name="Xu Z."/>
            <person name="Kuniyasu M."/>
            <person name="Ushijima N."/>
            <person name="Kawano K."/>
            <person name="Kobayashi E."/>
            <person name="Shiratori Y."/>
            <person name="Masuda Y."/>
            <person name="Senoo K."/>
        </authorList>
    </citation>
    <scope>NUCLEOTIDE SEQUENCE</scope>
    <source>
        <strain evidence="8">W786</strain>
    </source>
</reference>
<feature type="active site" evidence="4">
    <location>
        <position position="35"/>
    </location>
</feature>
<proteinExistence type="inferred from homology"/>
<dbReference type="EMBL" id="AP027081">
    <property type="protein sequence ID" value="BDU78033.1"/>
    <property type="molecule type" value="Genomic_DNA"/>
</dbReference>
<dbReference type="KEGG" id="msea:METESE_29910"/>
<sequence>MRIHFHVHGRVQGVGFRWFTLQAARDLDLAGWARNEPDGSVSGQVEGDLGRLDLFREQLAQGPPFARVSRLDWGAVDGGQSLPHPFEIQR</sequence>
<gene>
    <name evidence="8" type="ORF">METESE_29910</name>
</gene>
<dbReference type="InterPro" id="IPR001792">
    <property type="entry name" value="Acylphosphatase-like_dom"/>
</dbReference>
<dbReference type="PROSITE" id="PS00150">
    <property type="entry name" value="ACYLPHOSPHATASE_1"/>
    <property type="match status" value="1"/>
</dbReference>
<dbReference type="Pfam" id="PF00708">
    <property type="entry name" value="Acylphosphatase"/>
    <property type="match status" value="1"/>
</dbReference>
<dbReference type="RefSeq" id="WP_243335720.1">
    <property type="nucleotide sequence ID" value="NZ_AP027081.1"/>
</dbReference>
<keyword evidence="4 5" id="KW-0378">Hydrolase</keyword>
<dbReference type="Gene3D" id="3.30.70.100">
    <property type="match status" value="1"/>
</dbReference>
<comment type="catalytic activity">
    <reaction evidence="3 4 5">
        <text>an acyl phosphate + H2O = a carboxylate + phosphate + H(+)</text>
        <dbReference type="Rhea" id="RHEA:14965"/>
        <dbReference type="ChEBI" id="CHEBI:15377"/>
        <dbReference type="ChEBI" id="CHEBI:15378"/>
        <dbReference type="ChEBI" id="CHEBI:29067"/>
        <dbReference type="ChEBI" id="CHEBI:43474"/>
        <dbReference type="ChEBI" id="CHEBI:59918"/>
        <dbReference type="EC" id="3.6.1.7"/>
    </reaction>
</comment>
<dbReference type="PANTHER" id="PTHR47268:SF4">
    <property type="entry name" value="ACYLPHOSPHATASE"/>
    <property type="match status" value="1"/>
</dbReference>
<organism evidence="8 9">
    <name type="scientific">Mesoterricola sediminis</name>
    <dbReference type="NCBI Taxonomy" id="2927980"/>
    <lineage>
        <taxon>Bacteria</taxon>
        <taxon>Pseudomonadati</taxon>
        <taxon>Acidobacteriota</taxon>
        <taxon>Holophagae</taxon>
        <taxon>Holophagales</taxon>
        <taxon>Holophagaceae</taxon>
        <taxon>Mesoterricola</taxon>
    </lineage>
</organism>
<dbReference type="InterPro" id="IPR020456">
    <property type="entry name" value="Acylphosphatase"/>
</dbReference>
<evidence type="ECO:0000313" key="8">
    <source>
        <dbReference type="EMBL" id="BDU78033.1"/>
    </source>
</evidence>
<evidence type="ECO:0000256" key="4">
    <source>
        <dbReference type="PROSITE-ProRule" id="PRU00520"/>
    </source>
</evidence>
<dbReference type="GO" id="GO:0003998">
    <property type="term" value="F:acylphosphatase activity"/>
    <property type="evidence" value="ECO:0007669"/>
    <property type="project" value="UniProtKB-EC"/>
</dbReference>
<dbReference type="InterPro" id="IPR017968">
    <property type="entry name" value="Acylphosphatase_CS"/>
</dbReference>
<evidence type="ECO:0000256" key="2">
    <source>
        <dbReference type="ARBA" id="ARBA00012150"/>
    </source>
</evidence>
<dbReference type="EC" id="3.6.1.7" evidence="2 4"/>
<evidence type="ECO:0000259" key="7">
    <source>
        <dbReference type="PROSITE" id="PS51160"/>
    </source>
</evidence>
<dbReference type="PROSITE" id="PS00151">
    <property type="entry name" value="ACYLPHOSPHATASE_2"/>
    <property type="match status" value="1"/>
</dbReference>
<dbReference type="PROSITE" id="PS51160">
    <property type="entry name" value="ACYLPHOSPHATASE_3"/>
    <property type="match status" value="1"/>
</dbReference>